<organism evidence="2 3">
    <name type="scientific">Fodinicola feengrottensis</name>
    <dbReference type="NCBI Taxonomy" id="435914"/>
    <lineage>
        <taxon>Bacteria</taxon>
        <taxon>Bacillati</taxon>
        <taxon>Actinomycetota</taxon>
        <taxon>Actinomycetes</taxon>
        <taxon>Mycobacteriales</taxon>
        <taxon>Fodinicola</taxon>
    </lineage>
</organism>
<dbReference type="Pfam" id="PF13412">
    <property type="entry name" value="HTH_24"/>
    <property type="match status" value="1"/>
</dbReference>
<dbReference type="InterPro" id="IPR036388">
    <property type="entry name" value="WH-like_DNA-bd_sf"/>
</dbReference>
<dbReference type="Proteomes" id="UP001500618">
    <property type="component" value="Unassembled WGS sequence"/>
</dbReference>
<dbReference type="Pfam" id="PF00480">
    <property type="entry name" value="ROK"/>
    <property type="match status" value="1"/>
</dbReference>
<dbReference type="InterPro" id="IPR036390">
    <property type="entry name" value="WH_DNA-bd_sf"/>
</dbReference>
<dbReference type="InterPro" id="IPR049874">
    <property type="entry name" value="ROK_cs"/>
</dbReference>
<gene>
    <name evidence="2" type="ORF">GCM10009765_82790</name>
</gene>
<protein>
    <submittedName>
        <fullName evidence="2">ROK family protein</fullName>
    </submittedName>
</protein>
<dbReference type="SUPFAM" id="SSF46785">
    <property type="entry name" value="Winged helix' DNA-binding domain"/>
    <property type="match status" value="1"/>
</dbReference>
<keyword evidence="3" id="KW-1185">Reference proteome</keyword>
<dbReference type="PANTHER" id="PTHR18964">
    <property type="entry name" value="ROK (REPRESSOR, ORF, KINASE) FAMILY"/>
    <property type="match status" value="1"/>
</dbReference>
<dbReference type="RefSeq" id="WP_344315455.1">
    <property type="nucleotide sequence ID" value="NZ_BAAANY010000053.1"/>
</dbReference>
<evidence type="ECO:0000256" key="1">
    <source>
        <dbReference type="ARBA" id="ARBA00006479"/>
    </source>
</evidence>
<evidence type="ECO:0000313" key="2">
    <source>
        <dbReference type="EMBL" id="GAA1722237.1"/>
    </source>
</evidence>
<dbReference type="Gene3D" id="1.10.10.10">
    <property type="entry name" value="Winged helix-like DNA-binding domain superfamily/Winged helix DNA-binding domain"/>
    <property type="match status" value="1"/>
</dbReference>
<sequence length="386" mass="40141">MELPNQAPAASLVFQTMLAHGPLSRAEIGRRTGLSSGAVTKATSPLLDDGWIAELGRRGGEPVAGRPATLVAVRPERASFLGVKITEDELFGVLTDLTARPLTTRRAALDSRDVGSVVSAIARLVKRLVPAQGPEIHSLGVTLSGDVDRCTGAVHHSPFLNWHGVELAHLVERATGVRTVIENDVRALTAAEQWFGAGAGISSFVLVTIGAGIGCGISLDGRVVSGAHGVSGEIGHLPVGAVDRICTCGNAGCVEAVASTQAIVEQARQVTGDTALTMEDAVQFGHDGHEGVRAVFARAGHAIGLAIASVANLVGPERIIISGEGVASYDLFEEQTRQTFVRQAFGAAADCELIVRPLPFEEWARGGAAVAAQTLVAPDRTRRATT</sequence>
<dbReference type="InterPro" id="IPR043129">
    <property type="entry name" value="ATPase_NBD"/>
</dbReference>
<evidence type="ECO:0000313" key="3">
    <source>
        <dbReference type="Proteomes" id="UP001500618"/>
    </source>
</evidence>
<dbReference type="SUPFAM" id="SSF53067">
    <property type="entry name" value="Actin-like ATPase domain"/>
    <property type="match status" value="1"/>
</dbReference>
<dbReference type="InterPro" id="IPR000600">
    <property type="entry name" value="ROK"/>
</dbReference>
<proteinExistence type="inferred from homology"/>
<dbReference type="CDD" id="cd24073">
    <property type="entry name" value="ASKHA_ATPase_ROK_CYANR"/>
    <property type="match status" value="1"/>
</dbReference>
<dbReference type="PROSITE" id="PS01125">
    <property type="entry name" value="ROK"/>
    <property type="match status" value="1"/>
</dbReference>
<dbReference type="Gene3D" id="3.30.420.40">
    <property type="match status" value="2"/>
</dbReference>
<comment type="caution">
    <text evidence="2">The sequence shown here is derived from an EMBL/GenBank/DDBJ whole genome shotgun (WGS) entry which is preliminary data.</text>
</comment>
<dbReference type="EMBL" id="BAAANY010000053">
    <property type="protein sequence ID" value="GAA1722237.1"/>
    <property type="molecule type" value="Genomic_DNA"/>
</dbReference>
<comment type="similarity">
    <text evidence="1">Belongs to the ROK (NagC/XylR) family.</text>
</comment>
<reference evidence="3" key="1">
    <citation type="journal article" date="2019" name="Int. J. Syst. Evol. Microbiol.">
        <title>The Global Catalogue of Microorganisms (GCM) 10K type strain sequencing project: providing services to taxonomists for standard genome sequencing and annotation.</title>
        <authorList>
            <consortium name="The Broad Institute Genomics Platform"/>
            <consortium name="The Broad Institute Genome Sequencing Center for Infectious Disease"/>
            <person name="Wu L."/>
            <person name="Ma J."/>
        </authorList>
    </citation>
    <scope>NUCLEOTIDE SEQUENCE [LARGE SCALE GENOMIC DNA]</scope>
    <source>
        <strain evidence="3">JCM 14718</strain>
    </source>
</reference>
<accession>A0ABP4VGR0</accession>
<name>A0ABP4VGR0_9ACTN</name>
<dbReference type="PANTHER" id="PTHR18964:SF149">
    <property type="entry name" value="BIFUNCTIONAL UDP-N-ACETYLGLUCOSAMINE 2-EPIMERASE_N-ACETYLMANNOSAMINE KINASE"/>
    <property type="match status" value="1"/>
</dbReference>